<sequence>MNYGLNFPVENYTALYIAIVNSVDTDLALAKVMPRETANYRSKAERIELIAQAKSLIEQGCSVRKAAIIIGVKRSTLIWWLKKEKELFQ</sequence>
<organism evidence="1">
    <name type="scientific">Phascolarctobacterium faecium</name>
    <dbReference type="NCBI Taxonomy" id="33025"/>
    <lineage>
        <taxon>Bacteria</taxon>
        <taxon>Bacillati</taxon>
        <taxon>Bacillota</taxon>
        <taxon>Negativicutes</taxon>
        <taxon>Acidaminococcales</taxon>
        <taxon>Acidaminococcaceae</taxon>
        <taxon>Phascolarctobacterium</taxon>
    </lineage>
</organism>
<dbReference type="RefSeq" id="WP_021718851.1">
    <property type="nucleotide sequence ID" value="NZ_CAUEMD010000016.1"/>
</dbReference>
<proteinExistence type="predicted"/>
<dbReference type="AlphaFoldDB" id="R6I9N4"/>
<protein>
    <recommendedName>
        <fullName evidence="2">Helix-turn-helix domain-containing protein</fullName>
    </recommendedName>
</protein>
<reference evidence="1" key="1">
    <citation type="submission" date="2012-11" db="EMBL/GenBank/DDBJ databases">
        <title>Dependencies among metagenomic species, viruses, plasmids and units of genetic variation.</title>
        <authorList>
            <person name="Nielsen H.B."/>
            <person name="Almeida M."/>
            <person name="Juncker A.S."/>
            <person name="Rasmussen S."/>
            <person name="Li J."/>
            <person name="Sunagawa S."/>
            <person name="Plichta D."/>
            <person name="Gautier L."/>
            <person name="Le Chatelier E."/>
            <person name="Peletier E."/>
            <person name="Bonde I."/>
            <person name="Nielsen T."/>
            <person name="Manichanh C."/>
            <person name="Arumugam M."/>
            <person name="Batto J."/>
            <person name="Santos M.B.Q.D."/>
            <person name="Blom N."/>
            <person name="Borruel N."/>
            <person name="Burgdorf K.S."/>
            <person name="Boumezbeur F."/>
            <person name="Casellas F."/>
            <person name="Dore J."/>
            <person name="Guarner F."/>
            <person name="Hansen T."/>
            <person name="Hildebrand F."/>
            <person name="Kaas R.S."/>
            <person name="Kennedy S."/>
            <person name="Kristiansen K."/>
            <person name="Kultima J.R."/>
            <person name="Leonard P."/>
            <person name="Levenez F."/>
            <person name="Lund O."/>
            <person name="Moumen B."/>
            <person name="Le Paslier D."/>
            <person name="Pons N."/>
            <person name="Pedersen O."/>
            <person name="Prifti E."/>
            <person name="Qin J."/>
            <person name="Raes J."/>
            <person name="Tap J."/>
            <person name="Tims S."/>
            <person name="Ussery D.W."/>
            <person name="Yamada T."/>
            <person name="MetaHit consortium"/>
            <person name="Renault P."/>
            <person name="Sicheritz-Ponten T."/>
            <person name="Bork P."/>
            <person name="Wang J."/>
            <person name="Brunak S."/>
            <person name="Ehrlich S.D."/>
        </authorList>
    </citation>
    <scope>NUCLEOTIDE SEQUENCE [LARGE SCALE GENOMIC DNA]</scope>
</reference>
<dbReference type="InterPro" id="IPR009057">
    <property type="entry name" value="Homeodomain-like_sf"/>
</dbReference>
<dbReference type="SUPFAM" id="SSF46689">
    <property type="entry name" value="Homeodomain-like"/>
    <property type="match status" value="1"/>
</dbReference>
<evidence type="ECO:0000313" key="1">
    <source>
        <dbReference type="EMBL" id="CDB46938.1"/>
    </source>
</evidence>
<comment type="caution">
    <text evidence="1">The sequence shown here is derived from an EMBL/GenBank/DDBJ whole genome shotgun (WGS) entry which is preliminary data.</text>
</comment>
<dbReference type="STRING" id="1262914.BN533_01951"/>
<accession>R6I9N4</accession>
<evidence type="ECO:0008006" key="2">
    <source>
        <dbReference type="Google" id="ProtNLM"/>
    </source>
</evidence>
<dbReference type="HOGENOM" id="CLU_2452018_0_0_9"/>
<gene>
    <name evidence="1" type="ORF">BN533_01951</name>
</gene>
<dbReference type="Gene3D" id="1.10.10.60">
    <property type="entry name" value="Homeodomain-like"/>
    <property type="match status" value="1"/>
</dbReference>
<dbReference type="EMBL" id="CBDS010000102">
    <property type="protein sequence ID" value="CDB46938.1"/>
    <property type="molecule type" value="Genomic_DNA"/>
</dbReference>
<name>R6I9N4_9FIRM</name>